<dbReference type="SUPFAM" id="SSF103473">
    <property type="entry name" value="MFS general substrate transporter"/>
    <property type="match status" value="1"/>
</dbReference>
<dbReference type="GO" id="GO:0022857">
    <property type="term" value="F:transmembrane transporter activity"/>
    <property type="evidence" value="ECO:0007669"/>
    <property type="project" value="InterPro"/>
</dbReference>
<dbReference type="Pfam" id="PF07690">
    <property type="entry name" value="MFS_1"/>
    <property type="match status" value="1"/>
</dbReference>
<organism evidence="8 9">
    <name type="scientific">Tigriopus californicus</name>
    <name type="common">Marine copepod</name>
    <dbReference type="NCBI Taxonomy" id="6832"/>
    <lineage>
        <taxon>Eukaryota</taxon>
        <taxon>Metazoa</taxon>
        <taxon>Ecdysozoa</taxon>
        <taxon>Arthropoda</taxon>
        <taxon>Crustacea</taxon>
        <taxon>Multicrustacea</taxon>
        <taxon>Hexanauplia</taxon>
        <taxon>Copepoda</taxon>
        <taxon>Harpacticoida</taxon>
        <taxon>Harpacticidae</taxon>
        <taxon>Tigriopus</taxon>
    </lineage>
</organism>
<gene>
    <name evidence="8" type="ORF">TCAL_17458</name>
</gene>
<dbReference type="STRING" id="6832.A0A553PRS0"/>
<dbReference type="AlphaFoldDB" id="A0A553PRS0"/>
<evidence type="ECO:0000256" key="5">
    <source>
        <dbReference type="ARBA" id="ARBA00023136"/>
    </source>
</evidence>
<evidence type="ECO:0000256" key="2">
    <source>
        <dbReference type="ARBA" id="ARBA00022448"/>
    </source>
</evidence>
<dbReference type="InterPro" id="IPR050930">
    <property type="entry name" value="MFS_Vesicular_Transporter"/>
</dbReference>
<dbReference type="EMBL" id="VCGU01000001">
    <property type="protein sequence ID" value="TRY80376.1"/>
    <property type="molecule type" value="Genomic_DNA"/>
</dbReference>
<dbReference type="Gene3D" id="1.20.1250.20">
    <property type="entry name" value="MFS general substrate transporter like domains"/>
    <property type="match status" value="1"/>
</dbReference>
<dbReference type="InterPro" id="IPR036259">
    <property type="entry name" value="MFS_trans_sf"/>
</dbReference>
<keyword evidence="4 6" id="KW-1133">Transmembrane helix</keyword>
<evidence type="ECO:0008006" key="10">
    <source>
        <dbReference type="Google" id="ProtNLM"/>
    </source>
</evidence>
<keyword evidence="5 6" id="KW-0472">Membrane</keyword>
<evidence type="ECO:0000313" key="9">
    <source>
        <dbReference type="Proteomes" id="UP000318571"/>
    </source>
</evidence>
<proteinExistence type="predicted"/>
<evidence type="ECO:0000313" key="8">
    <source>
        <dbReference type="EMBL" id="TRY80376.1"/>
    </source>
</evidence>
<reference evidence="8 9" key="1">
    <citation type="journal article" date="2018" name="Nat. Ecol. Evol.">
        <title>Genomic signatures of mitonuclear coevolution across populations of Tigriopus californicus.</title>
        <authorList>
            <person name="Barreto F.S."/>
            <person name="Watson E.T."/>
            <person name="Lima T.G."/>
            <person name="Willett C.S."/>
            <person name="Edmands S."/>
            <person name="Li W."/>
            <person name="Burton R.S."/>
        </authorList>
    </citation>
    <scope>NUCLEOTIDE SEQUENCE [LARGE SCALE GENOMIC DNA]</scope>
    <source>
        <strain evidence="8 9">San Diego</strain>
    </source>
</reference>
<keyword evidence="2" id="KW-0813">Transport</keyword>
<feature type="signal peptide" evidence="7">
    <location>
        <begin position="1"/>
        <end position="21"/>
    </location>
</feature>
<evidence type="ECO:0000256" key="1">
    <source>
        <dbReference type="ARBA" id="ARBA00004141"/>
    </source>
</evidence>
<accession>A0A553PRS0</accession>
<evidence type="ECO:0000256" key="6">
    <source>
        <dbReference type="SAM" id="Phobius"/>
    </source>
</evidence>
<protein>
    <recommendedName>
        <fullName evidence="10">Major facilitator superfamily (MFS) profile domain-containing protein</fullName>
    </recommendedName>
</protein>
<feature type="transmembrane region" description="Helical" evidence="6">
    <location>
        <begin position="91"/>
        <end position="113"/>
    </location>
</feature>
<keyword evidence="7" id="KW-0732">Signal</keyword>
<dbReference type="OMA" id="NKIMCER"/>
<name>A0A553PRS0_TIGCA</name>
<keyword evidence="3 6" id="KW-0812">Transmembrane</keyword>
<feature type="chain" id="PRO_5022117198" description="Major facilitator superfamily (MFS) profile domain-containing protein" evidence="7">
    <location>
        <begin position="22"/>
        <end position="195"/>
    </location>
</feature>
<evidence type="ECO:0000256" key="4">
    <source>
        <dbReference type="ARBA" id="ARBA00022989"/>
    </source>
</evidence>
<dbReference type="PANTHER" id="PTHR23506">
    <property type="entry name" value="GH10249P"/>
    <property type="match status" value="1"/>
</dbReference>
<dbReference type="GO" id="GO:0016020">
    <property type="term" value="C:membrane"/>
    <property type="evidence" value="ECO:0007669"/>
    <property type="project" value="UniProtKB-SubCell"/>
</dbReference>
<dbReference type="PANTHER" id="PTHR23506:SF26">
    <property type="entry name" value="MFS-TYPE TRANSPORTER SLC18B1"/>
    <property type="match status" value="1"/>
</dbReference>
<dbReference type="InterPro" id="IPR011701">
    <property type="entry name" value="MFS"/>
</dbReference>
<keyword evidence="9" id="KW-1185">Reference proteome</keyword>
<comment type="subcellular location">
    <subcellularLocation>
        <location evidence="1">Membrane</location>
        <topology evidence="1">Multi-pass membrane protein</topology>
    </subcellularLocation>
</comment>
<evidence type="ECO:0000256" key="3">
    <source>
        <dbReference type="ARBA" id="ARBA00022692"/>
    </source>
</evidence>
<feature type="non-terminal residue" evidence="8">
    <location>
        <position position="195"/>
    </location>
</feature>
<sequence length="195" mass="21459">MGGIVLFLALVLFVMVPNVKPGSSSLSKNLANDSKPPLTIRNVIKVRVLSIAVISLPFLDKFILFCGNGMFESMLQPHMINSQAQATQFEVSMAFLIMAGCYMITSPLAGYVCDRIRRPVLLSIVGNFLLFIAFIFIGPAPFLTGLPTSVPLIFGMMPFFGLGYGLVWVSSFSRADKECIRQGYRDDVNTYLVLT</sequence>
<feature type="transmembrane region" description="Helical" evidence="6">
    <location>
        <begin position="152"/>
        <end position="172"/>
    </location>
</feature>
<feature type="transmembrane region" description="Helical" evidence="6">
    <location>
        <begin position="120"/>
        <end position="140"/>
    </location>
</feature>
<comment type="caution">
    <text evidence="8">The sequence shown here is derived from an EMBL/GenBank/DDBJ whole genome shotgun (WGS) entry which is preliminary data.</text>
</comment>
<dbReference type="Proteomes" id="UP000318571">
    <property type="component" value="Chromosome 12"/>
</dbReference>
<evidence type="ECO:0000256" key="7">
    <source>
        <dbReference type="SAM" id="SignalP"/>
    </source>
</evidence>